<name>A0A2W7MFU8_9BACI</name>
<evidence type="ECO:0000313" key="2">
    <source>
        <dbReference type="Proteomes" id="UP000248646"/>
    </source>
</evidence>
<gene>
    <name evidence="1" type="ORF">C7437_1062</name>
</gene>
<keyword evidence="2" id="KW-1185">Reference proteome</keyword>
<dbReference type="RefSeq" id="WP_111440045.1">
    <property type="nucleotide sequence ID" value="NZ_QKZI01000006.1"/>
</dbReference>
<accession>A0A2W7MFU8</accession>
<proteinExistence type="predicted"/>
<evidence type="ECO:0008006" key="3">
    <source>
        <dbReference type="Google" id="ProtNLM"/>
    </source>
</evidence>
<dbReference type="OrthoDB" id="2449513at2"/>
<dbReference type="Proteomes" id="UP000248646">
    <property type="component" value="Unassembled WGS sequence"/>
</dbReference>
<comment type="caution">
    <text evidence="1">The sequence shown here is derived from an EMBL/GenBank/DDBJ whole genome shotgun (WGS) entry which is preliminary data.</text>
</comment>
<dbReference type="AlphaFoldDB" id="A0A2W7MFU8"/>
<sequence>MKKRLLFIMTPLLLLTLFFIIPQNFPSLLPVFKITEKPTIISKGTHGVTVTIDLTFGKEDIEGLIKSLETPYPHFFMSNDWIERSDSLIELMKEKNIPIGLLGQDGASYIENPTLFKKEIERFEGSIGRAPQWFRTRDYEFPVELQETAWKYEVNLLGSSKYWIEGETNPKLQQGEILSIPLHQDERIDINQITQLLKSDSYLTIEQNIFGLKIKTKTLPN</sequence>
<reference evidence="1 2" key="1">
    <citation type="submission" date="2018-06" db="EMBL/GenBank/DDBJ databases">
        <title>Genomic Encyclopedia of Type Strains, Phase IV (KMG-IV): sequencing the most valuable type-strain genomes for metagenomic binning, comparative biology and taxonomic classification.</title>
        <authorList>
            <person name="Goeker M."/>
        </authorList>
    </citation>
    <scope>NUCLEOTIDE SEQUENCE [LARGE SCALE GENOMIC DNA]</scope>
    <source>
        <strain evidence="1 2">DSM 5</strain>
    </source>
</reference>
<protein>
    <recommendedName>
        <fullName evidence="3">Polysaccharide deacetylase</fullName>
    </recommendedName>
</protein>
<evidence type="ECO:0000313" key="1">
    <source>
        <dbReference type="EMBL" id="PZX03580.1"/>
    </source>
</evidence>
<dbReference type="EMBL" id="QKZI01000006">
    <property type="protein sequence ID" value="PZX03580.1"/>
    <property type="molecule type" value="Genomic_DNA"/>
</dbReference>
<organism evidence="1 2">
    <name type="scientific">Psychrobacillus insolitus</name>
    <dbReference type="NCBI Taxonomy" id="1461"/>
    <lineage>
        <taxon>Bacteria</taxon>
        <taxon>Bacillati</taxon>
        <taxon>Bacillota</taxon>
        <taxon>Bacilli</taxon>
        <taxon>Bacillales</taxon>
        <taxon>Bacillaceae</taxon>
        <taxon>Psychrobacillus</taxon>
    </lineage>
</organism>